<dbReference type="InParanoid" id="K9TKL6"/>
<keyword evidence="2" id="KW-0560">Oxidoreductase</keyword>
<dbReference type="HOGENOM" id="CLU_010194_1_0_3"/>
<dbReference type="Pfam" id="PF13561">
    <property type="entry name" value="adh_short_C2"/>
    <property type="match status" value="1"/>
</dbReference>
<name>K9TKL6_9CYAN</name>
<dbReference type="OrthoDB" id="9803333at2"/>
<comment type="similarity">
    <text evidence="1">Belongs to the short-chain dehydrogenases/reductases (SDR) family.</text>
</comment>
<dbReference type="InterPro" id="IPR002347">
    <property type="entry name" value="SDR_fam"/>
</dbReference>
<dbReference type="Gene3D" id="3.40.50.720">
    <property type="entry name" value="NAD(P)-binding Rossmann-like Domain"/>
    <property type="match status" value="1"/>
</dbReference>
<evidence type="ECO:0000256" key="1">
    <source>
        <dbReference type="ARBA" id="ARBA00006484"/>
    </source>
</evidence>
<dbReference type="AlphaFoldDB" id="K9TKL6"/>
<evidence type="ECO:0000256" key="2">
    <source>
        <dbReference type="ARBA" id="ARBA00023002"/>
    </source>
</evidence>
<organism evidence="4 5">
    <name type="scientific">Oscillatoria acuminata PCC 6304</name>
    <dbReference type="NCBI Taxonomy" id="56110"/>
    <lineage>
        <taxon>Bacteria</taxon>
        <taxon>Bacillati</taxon>
        <taxon>Cyanobacteriota</taxon>
        <taxon>Cyanophyceae</taxon>
        <taxon>Oscillatoriophycideae</taxon>
        <taxon>Oscillatoriales</taxon>
        <taxon>Oscillatoriaceae</taxon>
        <taxon>Oscillatoria</taxon>
    </lineage>
</organism>
<dbReference type="Proteomes" id="UP000010367">
    <property type="component" value="Chromosome"/>
</dbReference>
<dbReference type="PATRIC" id="fig|56110.3.peg.4622"/>
<accession>K9TKL6</accession>
<dbReference type="RefSeq" id="WP_015150018.1">
    <property type="nucleotide sequence ID" value="NC_019693.1"/>
</dbReference>
<dbReference type="EMBL" id="CP003607">
    <property type="protein sequence ID" value="AFY83392.1"/>
    <property type="molecule type" value="Genomic_DNA"/>
</dbReference>
<dbReference type="KEGG" id="oac:Oscil6304_3837"/>
<dbReference type="GO" id="GO:0016616">
    <property type="term" value="F:oxidoreductase activity, acting on the CH-OH group of donors, NAD or NADP as acceptor"/>
    <property type="evidence" value="ECO:0007669"/>
    <property type="project" value="TreeGrafter"/>
</dbReference>
<dbReference type="PROSITE" id="PS00061">
    <property type="entry name" value="ADH_SHORT"/>
    <property type="match status" value="1"/>
</dbReference>
<gene>
    <name evidence="4" type="ORF">Oscil6304_3837</name>
</gene>
<dbReference type="FunCoup" id="K9TKL6">
    <property type="interactions" value="201"/>
</dbReference>
<protein>
    <recommendedName>
        <fullName evidence="3">Ketoreductase domain-containing protein</fullName>
    </recommendedName>
</protein>
<keyword evidence="5" id="KW-1185">Reference proteome</keyword>
<dbReference type="InterPro" id="IPR020904">
    <property type="entry name" value="Sc_DH/Rdtase_CS"/>
</dbReference>
<evidence type="ECO:0000313" key="4">
    <source>
        <dbReference type="EMBL" id="AFY83392.1"/>
    </source>
</evidence>
<evidence type="ECO:0000313" key="5">
    <source>
        <dbReference type="Proteomes" id="UP000010367"/>
    </source>
</evidence>
<dbReference type="STRING" id="56110.Oscil6304_3837"/>
<dbReference type="InterPro" id="IPR036291">
    <property type="entry name" value="NAD(P)-bd_dom_sf"/>
</dbReference>
<proteinExistence type="inferred from homology"/>
<dbReference type="FunFam" id="3.40.50.720:FF:000084">
    <property type="entry name" value="Short-chain dehydrogenase reductase"/>
    <property type="match status" value="1"/>
</dbReference>
<feature type="domain" description="Ketoreductase" evidence="3">
    <location>
        <begin position="13"/>
        <end position="207"/>
    </location>
</feature>
<evidence type="ECO:0000259" key="3">
    <source>
        <dbReference type="SMART" id="SM00822"/>
    </source>
</evidence>
<sequence length="267" mass="28482">MTNNYNRGRVEGKVAWVTGGGSGIGRATAIALGQEGARVAVTDINGEKAAQTASELREKGYPILSFQLDVTEEHQWQQGLDLILTEWGKLDVLVNNTGISVAQSITDMNLAQWRQVMSVNLDGVFLGTKYGIIGMKQGKGGSIINVSSASGLKATPGASAYATSKAGVRLFSKCAALEAAQTEPRIRVNTVLPGGVMTPLWSRMEGWESFKEQAGGEAELWEKLAEDTPLKRFANPEEIALAILYLASDESQFVTGAELVIDGGFTA</sequence>
<dbReference type="PRINTS" id="PR00081">
    <property type="entry name" value="GDHRDH"/>
</dbReference>
<dbReference type="InterPro" id="IPR057326">
    <property type="entry name" value="KR_dom"/>
</dbReference>
<dbReference type="SMART" id="SM00822">
    <property type="entry name" value="PKS_KR"/>
    <property type="match status" value="1"/>
</dbReference>
<dbReference type="PRINTS" id="PR00080">
    <property type="entry name" value="SDRFAMILY"/>
</dbReference>
<reference evidence="4 5" key="1">
    <citation type="submission" date="2012-06" db="EMBL/GenBank/DDBJ databases">
        <title>Finished chromosome of genome of Oscillatoria acuminata PCC 6304.</title>
        <authorList>
            <consortium name="US DOE Joint Genome Institute"/>
            <person name="Gugger M."/>
            <person name="Coursin T."/>
            <person name="Rippka R."/>
            <person name="Tandeau De Marsac N."/>
            <person name="Huntemann M."/>
            <person name="Wei C.-L."/>
            <person name="Han J."/>
            <person name="Detter J.C."/>
            <person name="Han C."/>
            <person name="Tapia R."/>
            <person name="Davenport K."/>
            <person name="Daligault H."/>
            <person name="Erkkila T."/>
            <person name="Gu W."/>
            <person name="Munk A.C.C."/>
            <person name="Teshima H."/>
            <person name="Xu Y."/>
            <person name="Chain P."/>
            <person name="Chen A."/>
            <person name="Krypides N."/>
            <person name="Mavromatis K."/>
            <person name="Markowitz V."/>
            <person name="Szeto E."/>
            <person name="Ivanova N."/>
            <person name="Mikhailova N."/>
            <person name="Ovchinnikova G."/>
            <person name="Pagani I."/>
            <person name="Pati A."/>
            <person name="Goodwin L."/>
            <person name="Peters L."/>
            <person name="Pitluck S."/>
            <person name="Woyke T."/>
            <person name="Kerfeld C."/>
        </authorList>
    </citation>
    <scope>NUCLEOTIDE SEQUENCE [LARGE SCALE GENOMIC DNA]</scope>
    <source>
        <strain evidence="4 5">PCC 6304</strain>
    </source>
</reference>
<dbReference type="SUPFAM" id="SSF51735">
    <property type="entry name" value="NAD(P)-binding Rossmann-fold domains"/>
    <property type="match status" value="1"/>
</dbReference>
<dbReference type="eggNOG" id="COG1028">
    <property type="taxonomic scope" value="Bacteria"/>
</dbReference>
<dbReference type="NCBIfam" id="NF005559">
    <property type="entry name" value="PRK07231.1"/>
    <property type="match status" value="1"/>
</dbReference>
<dbReference type="PANTHER" id="PTHR42760">
    <property type="entry name" value="SHORT-CHAIN DEHYDROGENASES/REDUCTASES FAMILY MEMBER"/>
    <property type="match status" value="1"/>
</dbReference>